<feature type="region of interest" description="Disordered" evidence="1">
    <location>
        <begin position="694"/>
        <end position="728"/>
    </location>
</feature>
<reference evidence="3 4" key="1">
    <citation type="submission" date="2013-11" db="EMBL/GenBank/DDBJ databases">
        <title>Opisthorchis viverrini - life in the bile duct.</title>
        <authorList>
            <person name="Young N.D."/>
            <person name="Nagarajan N."/>
            <person name="Lin S.J."/>
            <person name="Korhonen P.K."/>
            <person name="Jex A.R."/>
            <person name="Hall R.S."/>
            <person name="Safavi-Hemami H."/>
            <person name="Kaewkong W."/>
            <person name="Bertrand D."/>
            <person name="Gao S."/>
            <person name="Seet Q."/>
            <person name="Wongkham S."/>
            <person name="Teh B.T."/>
            <person name="Wongkham C."/>
            <person name="Intapan P.M."/>
            <person name="Maleewong W."/>
            <person name="Yang X."/>
            <person name="Hu M."/>
            <person name="Wang Z."/>
            <person name="Hofmann A."/>
            <person name="Sternberg P.W."/>
            <person name="Tan P."/>
            <person name="Wang J."/>
            <person name="Gasser R.B."/>
        </authorList>
    </citation>
    <scope>NUCLEOTIDE SEQUENCE [LARGE SCALE GENOMIC DNA]</scope>
</reference>
<dbReference type="InterPro" id="IPR002404">
    <property type="entry name" value="IRS_PTB"/>
</dbReference>
<dbReference type="KEGG" id="ovi:T265_06112"/>
<dbReference type="SMART" id="SM01244">
    <property type="entry name" value="IRS"/>
    <property type="match status" value="1"/>
</dbReference>
<feature type="region of interest" description="Disordered" evidence="1">
    <location>
        <begin position="332"/>
        <end position="402"/>
    </location>
</feature>
<dbReference type="EMBL" id="KL596741">
    <property type="protein sequence ID" value="KER26676.1"/>
    <property type="molecule type" value="Genomic_DNA"/>
</dbReference>
<feature type="region of interest" description="Disordered" evidence="1">
    <location>
        <begin position="766"/>
        <end position="785"/>
    </location>
</feature>
<feature type="compositionally biased region" description="Polar residues" evidence="1">
    <location>
        <begin position="711"/>
        <end position="721"/>
    </location>
</feature>
<keyword evidence="4" id="KW-1185">Reference proteome</keyword>
<dbReference type="SMART" id="SM00310">
    <property type="entry name" value="PTBI"/>
    <property type="match status" value="1"/>
</dbReference>
<gene>
    <name evidence="3" type="ORF">T265_06112</name>
</gene>
<feature type="region of interest" description="Disordered" evidence="1">
    <location>
        <begin position="609"/>
        <end position="641"/>
    </location>
</feature>
<feature type="compositionally biased region" description="Polar residues" evidence="1">
    <location>
        <begin position="368"/>
        <end position="402"/>
    </location>
</feature>
<feature type="compositionally biased region" description="Basic and acidic residues" evidence="1">
    <location>
        <begin position="477"/>
        <end position="487"/>
    </location>
</feature>
<dbReference type="AlphaFoldDB" id="A0A074ZI87"/>
<dbReference type="SUPFAM" id="SSF50729">
    <property type="entry name" value="PH domain-like"/>
    <property type="match status" value="1"/>
</dbReference>
<feature type="compositionally biased region" description="Polar residues" evidence="1">
    <location>
        <begin position="776"/>
        <end position="785"/>
    </location>
</feature>
<feature type="region of interest" description="Disordered" evidence="1">
    <location>
        <begin position="47"/>
        <end position="68"/>
    </location>
</feature>
<organism evidence="3 4">
    <name type="scientific">Opisthorchis viverrini</name>
    <name type="common">Southeast Asian liver fluke</name>
    <dbReference type="NCBI Taxonomy" id="6198"/>
    <lineage>
        <taxon>Eukaryota</taxon>
        <taxon>Metazoa</taxon>
        <taxon>Spiralia</taxon>
        <taxon>Lophotrochozoa</taxon>
        <taxon>Platyhelminthes</taxon>
        <taxon>Trematoda</taxon>
        <taxon>Digenea</taxon>
        <taxon>Opisthorchiida</taxon>
        <taxon>Opisthorchiata</taxon>
        <taxon>Opisthorchiidae</taxon>
        <taxon>Opisthorchis</taxon>
    </lineage>
</organism>
<feature type="domain" description="IRS-type PTB" evidence="2">
    <location>
        <begin position="190"/>
        <end position="295"/>
    </location>
</feature>
<dbReference type="InterPro" id="IPR011993">
    <property type="entry name" value="PH-like_dom_sf"/>
</dbReference>
<dbReference type="CTD" id="20320294"/>
<dbReference type="GO" id="GO:0007169">
    <property type="term" value="P:cell surface receptor protein tyrosine kinase signaling pathway"/>
    <property type="evidence" value="ECO:0007669"/>
    <property type="project" value="TreeGrafter"/>
</dbReference>
<dbReference type="OrthoDB" id="6243387at2759"/>
<dbReference type="PROSITE" id="PS51064">
    <property type="entry name" value="IRS_PTB"/>
    <property type="match status" value="1"/>
</dbReference>
<feature type="compositionally biased region" description="Basic and acidic residues" evidence="1">
    <location>
        <begin position="58"/>
        <end position="68"/>
    </location>
</feature>
<dbReference type="PANTHER" id="PTHR21258:SF62">
    <property type="entry name" value="INSULIN RECEPTOR SUBSTRATE 1"/>
    <property type="match status" value="1"/>
</dbReference>
<evidence type="ECO:0000256" key="1">
    <source>
        <dbReference type="SAM" id="MobiDB-lite"/>
    </source>
</evidence>
<feature type="compositionally biased region" description="Polar residues" evidence="1">
    <location>
        <begin position="627"/>
        <end position="641"/>
    </location>
</feature>
<dbReference type="STRING" id="6198.A0A074ZI87"/>
<dbReference type="GO" id="GO:0005737">
    <property type="term" value="C:cytoplasm"/>
    <property type="evidence" value="ECO:0007669"/>
    <property type="project" value="TreeGrafter"/>
</dbReference>
<dbReference type="Pfam" id="PF02174">
    <property type="entry name" value="IRS"/>
    <property type="match status" value="1"/>
</dbReference>
<dbReference type="GeneID" id="20320294"/>
<evidence type="ECO:0000313" key="3">
    <source>
        <dbReference type="EMBL" id="KER26676.1"/>
    </source>
</evidence>
<feature type="compositionally biased region" description="Polar residues" evidence="1">
    <location>
        <begin position="417"/>
        <end position="429"/>
    </location>
</feature>
<dbReference type="PANTHER" id="PTHR21258">
    <property type="entry name" value="DOCKING PROTEIN RELATED"/>
    <property type="match status" value="1"/>
</dbReference>
<feature type="region of interest" description="Disordered" evidence="1">
    <location>
        <begin position="414"/>
        <end position="574"/>
    </location>
</feature>
<evidence type="ECO:0000259" key="2">
    <source>
        <dbReference type="PROSITE" id="PS51064"/>
    </source>
</evidence>
<dbReference type="InterPro" id="IPR050996">
    <property type="entry name" value="Docking_Protein_DOK"/>
</dbReference>
<feature type="compositionally biased region" description="Pro residues" evidence="1">
    <location>
        <begin position="518"/>
        <end position="527"/>
    </location>
</feature>
<name>A0A074ZI87_OPIVI</name>
<protein>
    <recommendedName>
        <fullName evidence="2">IRS-type PTB domain-containing protein</fullName>
    </recommendedName>
</protein>
<feature type="compositionally biased region" description="Pro residues" evidence="1">
    <location>
        <begin position="560"/>
        <end position="572"/>
    </location>
</feature>
<sequence>MNLSSRFYVKSTYIRAAKDNWVLCDVRLLTDDVDTFLCIKSLPPSIPSDEDQTQNAETGKKERYASEKRPKTTSFTALCNLSEYKSCSVRTVTVNDRDSFAIRLVPSGVIGNKQLLIASVDENEITTWLAICKASIGKKSRNSQNRDNMSTAGTLSKAGSFMSLKPMSNSIDADCDDGLLDNEVYEAYSSEDKIPALLEEAGDWIKLHLNQPECYLRLTEERLEVLDAITEKPVQWFPYLLIRRFGAANGVLRVDAGRRCSSGDGRFFFRCSPPNGQPVDMLVTQIRQLALEAKQRLRRNQMAASNLELNGQQTSGRAVALTPDGTMERTLVSNTETECASPYPGTLPRARSKRQKQVSELPSDRATRTNGFMSNGSPPVTPESGSDPSSQSPGATSAATNSEDGELVHAVLARAPKQSQNQAENTSFYDNIPRPPRKGTNLPGAVNVLPLPARARPNNQATTREPNGESHLLQPEPKPRTPVDHGLAESTFPTLRPSPVPPPHNGHLSKEMTDDLPCAPPPPPPPHANEVEKKSAGLTRTRTSSACFPGQEEATCLSSPPQPIHPIPPPIPTLAAAISTSTNPVATNTVSQTPSVGSAAVMRVPPFTAPKPITSQNSGATKLPACSPSSPQENKTVANEQNSVQLSKLLNTKVSSASMYLRGPHPQMKKEPIHCTQLNFTPTPGVSSLINRINSDWKSPRTGPNKREPSSPVTTGSTAETVLSDDPKHYLNELDSVIKELCEANEEAVRATREAARRRHQVGWPAPYKPPCTGEKINTSNANRV</sequence>
<dbReference type="Gene3D" id="2.30.29.30">
    <property type="entry name" value="Pleckstrin-homology domain (PH domain)/Phosphotyrosine-binding domain (PTB)"/>
    <property type="match status" value="1"/>
</dbReference>
<dbReference type="RefSeq" id="XP_009169562.1">
    <property type="nucleotide sequence ID" value="XM_009171298.1"/>
</dbReference>
<evidence type="ECO:0000313" key="4">
    <source>
        <dbReference type="Proteomes" id="UP000054324"/>
    </source>
</evidence>
<proteinExistence type="predicted"/>
<dbReference type="Proteomes" id="UP000054324">
    <property type="component" value="Unassembled WGS sequence"/>
</dbReference>
<accession>A0A074ZI87</accession>